<reference evidence="1" key="2">
    <citation type="submission" date="2018-08" db="UniProtKB">
        <authorList>
            <consortium name="EnsemblPlants"/>
        </authorList>
    </citation>
    <scope>IDENTIFICATION</scope>
    <source>
        <strain evidence="1">Yugu1</strain>
    </source>
</reference>
<evidence type="ECO:0000313" key="2">
    <source>
        <dbReference type="Proteomes" id="UP000004995"/>
    </source>
</evidence>
<name>K3Y296_SETIT</name>
<reference evidence="2" key="1">
    <citation type="journal article" date="2012" name="Nat. Biotechnol.">
        <title>Reference genome sequence of the model plant Setaria.</title>
        <authorList>
            <person name="Bennetzen J.L."/>
            <person name="Schmutz J."/>
            <person name="Wang H."/>
            <person name="Percifield R."/>
            <person name="Hawkins J."/>
            <person name="Pontaroli A.C."/>
            <person name="Estep M."/>
            <person name="Feng L."/>
            <person name="Vaughn J.N."/>
            <person name="Grimwood J."/>
            <person name="Jenkins J."/>
            <person name="Barry K."/>
            <person name="Lindquist E."/>
            <person name="Hellsten U."/>
            <person name="Deshpande S."/>
            <person name="Wang X."/>
            <person name="Wu X."/>
            <person name="Mitros T."/>
            <person name="Triplett J."/>
            <person name="Yang X."/>
            <person name="Ye C.Y."/>
            <person name="Mauro-Herrera M."/>
            <person name="Wang L."/>
            <person name="Li P."/>
            <person name="Sharma M."/>
            <person name="Sharma R."/>
            <person name="Ronald P.C."/>
            <person name="Panaud O."/>
            <person name="Kellogg E.A."/>
            <person name="Brutnell T.P."/>
            <person name="Doust A.N."/>
            <person name="Tuskan G.A."/>
            <person name="Rokhsar D."/>
            <person name="Devos K.M."/>
        </authorList>
    </citation>
    <scope>NUCLEOTIDE SEQUENCE [LARGE SCALE GENOMIC DNA]</scope>
    <source>
        <strain evidence="2">cv. Yugu1</strain>
    </source>
</reference>
<dbReference type="EMBL" id="AGNK02002357">
    <property type="status" value="NOT_ANNOTATED_CDS"/>
    <property type="molecule type" value="Genomic_DNA"/>
</dbReference>
<dbReference type="Gramene" id="KQL10288">
    <property type="protein sequence ID" value="KQL10288"/>
    <property type="gene ID" value="SETIT_008318mg"/>
</dbReference>
<evidence type="ECO:0000313" key="1">
    <source>
        <dbReference type="EnsemblPlants" id="KQL10288"/>
    </source>
</evidence>
<protein>
    <submittedName>
        <fullName evidence="1">Uncharacterized protein</fullName>
    </submittedName>
</protein>
<accession>K3Y296</accession>
<sequence length="50" mass="5624">MIHCWAKAGALREAGREWISADQNRHAPAPPSDRYLLPCPDHLQPLPCFS</sequence>
<dbReference type="Proteomes" id="UP000004995">
    <property type="component" value="Unassembled WGS sequence"/>
</dbReference>
<keyword evidence="2" id="KW-1185">Reference proteome</keyword>
<dbReference type="AlphaFoldDB" id="K3Y296"/>
<organism evidence="1 2">
    <name type="scientific">Setaria italica</name>
    <name type="common">Foxtail millet</name>
    <name type="synonym">Panicum italicum</name>
    <dbReference type="NCBI Taxonomy" id="4555"/>
    <lineage>
        <taxon>Eukaryota</taxon>
        <taxon>Viridiplantae</taxon>
        <taxon>Streptophyta</taxon>
        <taxon>Embryophyta</taxon>
        <taxon>Tracheophyta</taxon>
        <taxon>Spermatophyta</taxon>
        <taxon>Magnoliopsida</taxon>
        <taxon>Liliopsida</taxon>
        <taxon>Poales</taxon>
        <taxon>Poaceae</taxon>
        <taxon>PACMAD clade</taxon>
        <taxon>Panicoideae</taxon>
        <taxon>Panicodae</taxon>
        <taxon>Paniceae</taxon>
        <taxon>Cenchrinae</taxon>
        <taxon>Setaria</taxon>
    </lineage>
</organism>
<proteinExistence type="predicted"/>
<dbReference type="HOGENOM" id="CLU_3127828_0_0_1"/>
<dbReference type="EnsemblPlants" id="KQL10288">
    <property type="protein sequence ID" value="KQL10288"/>
    <property type="gene ID" value="SETIT_008318mg"/>
</dbReference>
<dbReference type="InParanoid" id="K3Y296"/>